<protein>
    <submittedName>
        <fullName evidence="2">Transposase family protein</fullName>
    </submittedName>
</protein>
<comment type="caution">
    <text evidence="2">The sequence shown here is derived from an EMBL/GenBank/DDBJ whole genome shotgun (WGS) entry which is preliminary data.</text>
</comment>
<evidence type="ECO:0000313" key="2">
    <source>
        <dbReference type="EMBL" id="MCQ5122536.1"/>
    </source>
</evidence>
<dbReference type="InterPro" id="IPR002559">
    <property type="entry name" value="Transposase_11"/>
</dbReference>
<dbReference type="Proteomes" id="UP001524435">
    <property type="component" value="Unassembled WGS sequence"/>
</dbReference>
<evidence type="ECO:0000313" key="3">
    <source>
        <dbReference type="Proteomes" id="UP001524435"/>
    </source>
</evidence>
<reference evidence="2 3" key="1">
    <citation type="submission" date="2022-06" db="EMBL/GenBank/DDBJ databases">
        <title>Isolation of gut microbiota from human fecal samples.</title>
        <authorList>
            <person name="Pamer E.G."/>
            <person name="Barat B."/>
            <person name="Waligurski E."/>
            <person name="Medina S."/>
            <person name="Paddock L."/>
            <person name="Mostad J."/>
        </authorList>
    </citation>
    <scope>NUCLEOTIDE SEQUENCE [LARGE SCALE GENOMIC DNA]</scope>
    <source>
        <strain evidence="2 3">DFI.6.1</strain>
    </source>
</reference>
<name>A0ABT1SMU0_9FIRM</name>
<dbReference type="Pfam" id="PF01609">
    <property type="entry name" value="DDE_Tnp_1"/>
    <property type="match status" value="1"/>
</dbReference>
<sequence>MGRKERRIQKKLEKNPIGELNKIQNRFYSQLFWKFSQTKDPRHPSYITYSNRMMLGTLYYKGIAGIDSMQEMTERFNDETISKNLSVFMGEKAGEYLPHHVTENEYLEKLDPMELEEIKQDLVYHLIRKRSFEDARYKKKWLVIVDGTQLYCGQRKLNEHCLERCSNKGTDKEITLYHRDVLEAKIYFGEKLVASIGSEFIENNGEDRKRQENMSAEEIKQDCETKAFFRLAERIKKRFPRLPILLLADSLYASNPVMELCRKYKWEFLIRYKKGSIPSIAEEYEKIPEKGRAGKAEFVNDIDHEGRQVNVLRYREEEEGSVREFQWLSSMKITKGNAEKMAETGRKRWKIENEGFNRQKNWQGSITHTCSWDDQAQKNHYLMEQISDFMKQLYEHYYLKKNGIEKKQKNISSDLLVSLGQQKTKEDIFPVDEDRSSYN</sequence>
<feature type="domain" description="Transposase IS4-like" evidence="1">
    <location>
        <begin position="226"/>
        <end position="377"/>
    </location>
</feature>
<gene>
    <name evidence="2" type="ORF">NE663_09730</name>
</gene>
<organism evidence="2 3">
    <name type="scientific">Massilicoli timonensis</name>
    <dbReference type="NCBI Taxonomy" id="2015901"/>
    <lineage>
        <taxon>Bacteria</taxon>
        <taxon>Bacillati</taxon>
        <taxon>Bacillota</taxon>
        <taxon>Erysipelotrichia</taxon>
        <taxon>Erysipelotrichales</taxon>
        <taxon>Erysipelotrichaceae</taxon>
        <taxon>Massilicoli</taxon>
    </lineage>
</organism>
<evidence type="ECO:0000259" key="1">
    <source>
        <dbReference type="Pfam" id="PF01609"/>
    </source>
</evidence>
<dbReference type="RefSeq" id="WP_256198280.1">
    <property type="nucleotide sequence ID" value="NZ_JANGCH010000017.1"/>
</dbReference>
<keyword evidence="3" id="KW-1185">Reference proteome</keyword>
<dbReference type="EMBL" id="JANGCH010000017">
    <property type="protein sequence ID" value="MCQ5122536.1"/>
    <property type="molecule type" value="Genomic_DNA"/>
</dbReference>
<proteinExistence type="predicted"/>
<accession>A0ABT1SMU0</accession>